<dbReference type="InterPro" id="IPR051491">
    <property type="entry name" value="Recombinase/Transposase-rel"/>
</dbReference>
<dbReference type="Proteomes" id="UP000789706">
    <property type="component" value="Unassembled WGS sequence"/>
</dbReference>
<gene>
    <name evidence="1" type="ORF">DEBURN_LOCUS7598</name>
</gene>
<dbReference type="PANTHER" id="PTHR36172">
    <property type="match status" value="1"/>
</dbReference>
<dbReference type="OrthoDB" id="5593787at2759"/>
<dbReference type="AlphaFoldDB" id="A0A9N9BAG5"/>
<sequence>MVTTHRPHQRPASLLRISNDEEQMNSKLEVGKKCKVGAILSYTQKKKKSRRKNEKHKGAGLPEYEAKAIKEMDGILAYNRSFKTDVPYSVLDEAMKEAIQARDLVQMRNKEGGKSHHKLSFRCHQQQWTFIWIYEKEVTPRENQAGGITVCSLDPGVRTFYIGNQDAQRIIRLCLHLDDLISRTIKARANKPLWLDCIFDAIIIPPFNGDQMSRKQHRRKMMSLAHGRFLERLISKAEEFGKEVKIVGEEGSRMSHDVNSDVNKRGLGHQVST</sequence>
<evidence type="ECO:0000313" key="1">
    <source>
        <dbReference type="EMBL" id="CAG8561194.1"/>
    </source>
</evidence>
<evidence type="ECO:0000313" key="2">
    <source>
        <dbReference type="Proteomes" id="UP000789706"/>
    </source>
</evidence>
<accession>A0A9N9BAG5</accession>
<dbReference type="EMBL" id="CAJVPK010000944">
    <property type="protein sequence ID" value="CAG8561194.1"/>
    <property type="molecule type" value="Genomic_DNA"/>
</dbReference>
<proteinExistence type="predicted"/>
<keyword evidence="2" id="KW-1185">Reference proteome</keyword>
<comment type="caution">
    <text evidence="1">The sequence shown here is derived from an EMBL/GenBank/DDBJ whole genome shotgun (WGS) entry which is preliminary data.</text>
</comment>
<organism evidence="1 2">
    <name type="scientific">Diversispora eburnea</name>
    <dbReference type="NCBI Taxonomy" id="1213867"/>
    <lineage>
        <taxon>Eukaryota</taxon>
        <taxon>Fungi</taxon>
        <taxon>Fungi incertae sedis</taxon>
        <taxon>Mucoromycota</taxon>
        <taxon>Glomeromycotina</taxon>
        <taxon>Glomeromycetes</taxon>
        <taxon>Diversisporales</taxon>
        <taxon>Diversisporaceae</taxon>
        <taxon>Diversispora</taxon>
    </lineage>
</organism>
<protein>
    <submittedName>
        <fullName evidence="1">4284_t:CDS:1</fullName>
    </submittedName>
</protein>
<name>A0A9N9BAG5_9GLOM</name>
<reference evidence="1" key="1">
    <citation type="submission" date="2021-06" db="EMBL/GenBank/DDBJ databases">
        <authorList>
            <person name="Kallberg Y."/>
            <person name="Tangrot J."/>
            <person name="Rosling A."/>
        </authorList>
    </citation>
    <scope>NUCLEOTIDE SEQUENCE</scope>
    <source>
        <strain evidence="1">AZ414A</strain>
    </source>
</reference>
<dbReference type="PANTHER" id="PTHR36172:SF1">
    <property type="entry name" value="RESOLVASE-RELATED"/>
    <property type="match status" value="1"/>
</dbReference>